<reference evidence="9 10" key="1">
    <citation type="submission" date="2021-03" db="EMBL/GenBank/DDBJ databases">
        <title>Streptomyces strains.</title>
        <authorList>
            <person name="Lund M.B."/>
            <person name="Toerring T."/>
        </authorList>
    </citation>
    <scope>NUCLEOTIDE SEQUENCE [LARGE SCALE GENOMIC DNA]</scope>
    <source>
        <strain evidence="9 10">KCC S-1010</strain>
    </source>
</reference>
<evidence type="ECO:0000313" key="9">
    <source>
        <dbReference type="EMBL" id="QSY52267.1"/>
    </source>
</evidence>
<dbReference type="PROSITE" id="PS00012">
    <property type="entry name" value="PHOSPHOPANTETHEINE"/>
    <property type="match status" value="1"/>
</dbReference>
<dbReference type="InterPro" id="IPR050091">
    <property type="entry name" value="PKS_NRPS_Biosynth_Enz"/>
</dbReference>
<dbReference type="InterPro" id="IPR016035">
    <property type="entry name" value="Acyl_Trfase/lysoPLipase"/>
</dbReference>
<evidence type="ECO:0000256" key="3">
    <source>
        <dbReference type="ARBA" id="ARBA00022679"/>
    </source>
</evidence>
<feature type="domain" description="Ketosynthase family 3 (KS3)" evidence="8">
    <location>
        <begin position="216"/>
        <end position="633"/>
    </location>
</feature>
<keyword evidence="4" id="KW-0045">Antibiotic biosynthesis</keyword>
<dbReference type="SMART" id="SM00823">
    <property type="entry name" value="PKS_PP"/>
    <property type="match status" value="1"/>
</dbReference>
<dbReference type="SUPFAM" id="SSF47336">
    <property type="entry name" value="ACP-like"/>
    <property type="match status" value="1"/>
</dbReference>
<dbReference type="Pfam" id="PF00550">
    <property type="entry name" value="PP-binding"/>
    <property type="match status" value="1"/>
</dbReference>
<dbReference type="PROSITE" id="PS52004">
    <property type="entry name" value="KS3_2"/>
    <property type="match status" value="1"/>
</dbReference>
<dbReference type="InterPro" id="IPR009081">
    <property type="entry name" value="PP-bd_ACP"/>
</dbReference>
<dbReference type="InterPro" id="IPR001227">
    <property type="entry name" value="Ac_transferase_dom_sf"/>
</dbReference>
<dbReference type="Pfam" id="PF16197">
    <property type="entry name" value="KAsynt_C_assoc"/>
    <property type="match status" value="1"/>
</dbReference>
<dbReference type="Gene3D" id="3.30.70.3290">
    <property type="match status" value="1"/>
</dbReference>
<dbReference type="InterPro" id="IPR032821">
    <property type="entry name" value="PKS_assoc"/>
</dbReference>
<evidence type="ECO:0000256" key="5">
    <source>
        <dbReference type="ARBA" id="ARBA00023268"/>
    </source>
</evidence>
<accession>A0ABX7RWT7</accession>
<keyword evidence="5" id="KW-0511">Multifunctional enzyme</keyword>
<dbReference type="InterPro" id="IPR020806">
    <property type="entry name" value="PKS_PP-bd"/>
</dbReference>
<dbReference type="SUPFAM" id="SSF53901">
    <property type="entry name" value="Thiolase-like"/>
    <property type="match status" value="1"/>
</dbReference>
<organism evidence="9 10">
    <name type="scientific">Streptomyces griseocarneus</name>
    <dbReference type="NCBI Taxonomy" id="51201"/>
    <lineage>
        <taxon>Bacteria</taxon>
        <taxon>Bacillati</taxon>
        <taxon>Actinomycetota</taxon>
        <taxon>Actinomycetes</taxon>
        <taxon>Kitasatosporales</taxon>
        <taxon>Streptomycetaceae</taxon>
        <taxon>Streptomyces</taxon>
    </lineage>
</organism>
<evidence type="ECO:0000256" key="1">
    <source>
        <dbReference type="ARBA" id="ARBA00022450"/>
    </source>
</evidence>
<dbReference type="PROSITE" id="PS00606">
    <property type="entry name" value="KS3_1"/>
    <property type="match status" value="1"/>
</dbReference>
<evidence type="ECO:0000256" key="4">
    <source>
        <dbReference type="ARBA" id="ARBA00023194"/>
    </source>
</evidence>
<keyword evidence="3" id="KW-0808">Transferase</keyword>
<dbReference type="Gene3D" id="3.40.50.720">
    <property type="entry name" value="NAD(P)-binding Rossmann-like Domain"/>
    <property type="match status" value="1"/>
</dbReference>
<name>A0ABX7RWT7_9ACTN</name>
<dbReference type="InterPro" id="IPR016039">
    <property type="entry name" value="Thiolase-like"/>
</dbReference>
<dbReference type="InterPro" id="IPR014030">
    <property type="entry name" value="Ketoacyl_synth_N"/>
</dbReference>
<dbReference type="SMART" id="SM00827">
    <property type="entry name" value="PKS_AT"/>
    <property type="match status" value="1"/>
</dbReference>
<dbReference type="SMART" id="SM01294">
    <property type="entry name" value="PKS_PP_betabranch"/>
    <property type="match status" value="1"/>
</dbReference>
<evidence type="ECO:0000256" key="6">
    <source>
        <dbReference type="ARBA" id="ARBA00023315"/>
    </source>
</evidence>
<evidence type="ECO:0000313" key="10">
    <source>
        <dbReference type="Proteomes" id="UP000671836"/>
    </source>
</evidence>
<keyword evidence="2" id="KW-0597">Phosphoprotein</keyword>
<dbReference type="Pfam" id="PF00698">
    <property type="entry name" value="Acyl_transf_1"/>
    <property type="match status" value="1"/>
</dbReference>
<dbReference type="InterPro" id="IPR018201">
    <property type="entry name" value="Ketoacyl_synth_AS"/>
</dbReference>
<dbReference type="InterPro" id="IPR020841">
    <property type="entry name" value="PKS_Beta-ketoAc_synthase_dom"/>
</dbReference>
<dbReference type="InterPro" id="IPR014031">
    <property type="entry name" value="Ketoacyl_synth_C"/>
</dbReference>
<dbReference type="PANTHER" id="PTHR43775">
    <property type="entry name" value="FATTY ACID SYNTHASE"/>
    <property type="match status" value="1"/>
</dbReference>
<dbReference type="Proteomes" id="UP000671836">
    <property type="component" value="Chromosome"/>
</dbReference>
<dbReference type="PROSITE" id="PS50075">
    <property type="entry name" value="CARRIER"/>
    <property type="match status" value="1"/>
</dbReference>
<feature type="domain" description="Carrier" evidence="7">
    <location>
        <begin position="115"/>
        <end position="190"/>
    </location>
</feature>
<dbReference type="Gene3D" id="1.10.1200.10">
    <property type="entry name" value="ACP-like"/>
    <property type="match status" value="1"/>
</dbReference>
<dbReference type="Gene3D" id="3.40.366.10">
    <property type="entry name" value="Malonyl-Coenzyme A Acyl Carrier Protein, domain 2"/>
    <property type="match status" value="1"/>
</dbReference>
<proteinExistence type="predicted"/>
<protein>
    <submittedName>
        <fullName evidence="9">Acyltransferase domain-containing protein</fullName>
    </submittedName>
</protein>
<dbReference type="PANTHER" id="PTHR43775:SF51">
    <property type="entry name" value="INACTIVE PHENOLPHTHIOCEROL SYNTHESIS POLYKETIDE SYNTHASE TYPE I PKS1-RELATED"/>
    <property type="match status" value="1"/>
</dbReference>
<evidence type="ECO:0000256" key="2">
    <source>
        <dbReference type="ARBA" id="ARBA00022553"/>
    </source>
</evidence>
<dbReference type="EMBL" id="CP071595">
    <property type="protein sequence ID" value="QSY52267.1"/>
    <property type="molecule type" value="Genomic_DNA"/>
</dbReference>
<dbReference type="Pfam" id="PF00109">
    <property type="entry name" value="ketoacyl-synt"/>
    <property type="match status" value="1"/>
</dbReference>
<keyword evidence="1" id="KW-0596">Phosphopantetheine</keyword>
<sequence length="855" mass="90059">MAARGEAADYLRRRGLRALPPELAVVALGQAVGREISGHGTSGRDASSPCVTVADVDWARFAEVFTAARPSRLFAEIPAAVAGGEDHVQGDGTGDSPADRLRRRISLISPAERSRHLRDLVRDQVAGVLGYPDPGAIETTTSFADLGFDSLTGVELRNRLIADTGLPLPATLVFDHPSIEALTGHLAELLAALEAPAAEAEHTSAARAPLAPAAVDEPIAIVAMSCRLPGGVSSPEELWELVVSGTDGISDFPEDRGWDLAGEDLSYARTGGFLHDATDFDAELFGISPREALAMDPQQRVLLETAWETFERGGIDPRSVRGEQMGVFIGASNSGYGTGSQHSDEVDGHLLTGSANSVISGRVAYAFGLEGPAVTVDTACSSSLAALHLAVQALRNGECTSALAGGVAVLTTPIAYTEFSKQDGLAADGRCKPFAEAADGTGWSEGVAVVLVEPLSEARRKGHDVLAVVRGSAMNSDGASNGLTAPNGPSQQRVIRAALTGAGLTSADVDAVEGHGTGTRLGDPIEAQALLATYGRERDADRPLWLGSLKSNIGHTQAASGVAGVIKMVMAMRNDVLPRTLHVDAPSSHVDWLAGAVELITENRAWEAGGRPRRAGVSSFGISGTNVHTILEEAPADEPVAPRTDVVRAAPVLPWLLSGRSQAALRQQAERLRALLSGVPEWPLADVAVSLATTRATLEHRAVVLGSDADDFRRGLADVAAGRTGGGVVSGLASPGKTAFLFTGQGAQRAGMGRGLYEAFPVFADALDAVCARMDGSLERSLRDVLFGDGEWIDQTVYTQAGLFALEVALFRLMESWGVTLISCWGIRSVSWLPRMWRVCCRWMMRARWWRRGVG</sequence>
<dbReference type="SMART" id="SM00825">
    <property type="entry name" value="PKS_KS"/>
    <property type="match status" value="1"/>
</dbReference>
<evidence type="ECO:0000259" key="7">
    <source>
        <dbReference type="PROSITE" id="PS50075"/>
    </source>
</evidence>
<keyword evidence="6 9" id="KW-0012">Acyltransferase</keyword>
<dbReference type="CDD" id="cd00833">
    <property type="entry name" value="PKS"/>
    <property type="match status" value="1"/>
</dbReference>
<dbReference type="Gene3D" id="3.40.47.10">
    <property type="match status" value="1"/>
</dbReference>
<dbReference type="InterPro" id="IPR006162">
    <property type="entry name" value="Ppantetheine_attach_site"/>
</dbReference>
<dbReference type="SUPFAM" id="SSF52151">
    <property type="entry name" value="FabD/lysophospholipase-like"/>
    <property type="match status" value="1"/>
</dbReference>
<keyword evidence="10" id="KW-1185">Reference proteome</keyword>
<evidence type="ECO:0000259" key="8">
    <source>
        <dbReference type="PROSITE" id="PS52004"/>
    </source>
</evidence>
<gene>
    <name evidence="9" type="ORF">J3S04_04725</name>
</gene>
<dbReference type="InterPro" id="IPR014043">
    <property type="entry name" value="Acyl_transferase_dom"/>
</dbReference>
<dbReference type="Pfam" id="PF02801">
    <property type="entry name" value="Ketoacyl-synt_C"/>
    <property type="match status" value="1"/>
</dbReference>
<dbReference type="InterPro" id="IPR036736">
    <property type="entry name" value="ACP-like_sf"/>
</dbReference>
<dbReference type="GO" id="GO:0016746">
    <property type="term" value="F:acyltransferase activity"/>
    <property type="evidence" value="ECO:0007669"/>
    <property type="project" value="UniProtKB-KW"/>
</dbReference>